<sequence>MTFLPAKDIEGELIEIRYIPLSALEENIDNYLMKGNPKKHDVGLLSQSIIKNGFVDPPKWDTNLNGGKGGFVFGNGRTYTAVETLRYLQGQKQPPPKGIGIIKKTGEWAIPVKFGCDADSELAAKKFGLDHNLLTMAGGEYTPFDMSRMFEKDLLIDQLDELLETEEPLVTFDLDDTKNLIDQLNKDFENANEDDIFNDKANDNSKFPLPIVLDWNEYQQWKNVKEKLGLKKDKLAFLKLIEQED</sequence>
<organism evidence="1 2">
    <name type="scientific">Floridaenema evergladense BLCC-F167</name>
    <dbReference type="NCBI Taxonomy" id="3153639"/>
    <lineage>
        <taxon>Bacteria</taxon>
        <taxon>Bacillati</taxon>
        <taxon>Cyanobacteriota</taxon>
        <taxon>Cyanophyceae</taxon>
        <taxon>Oscillatoriophycideae</taxon>
        <taxon>Aerosakkonematales</taxon>
        <taxon>Aerosakkonemataceae</taxon>
        <taxon>Floridanema</taxon>
        <taxon>Floridanema evergladense</taxon>
    </lineage>
</organism>
<reference evidence="1 2" key="1">
    <citation type="submission" date="2024-09" db="EMBL/GenBank/DDBJ databases">
        <title>Floridaenema gen nov. (Aerosakkonemataceae, Aerosakkonematales ord. nov., Cyanobacteria) from benthic tropical and subtropical fresh waters, with the description of four new species.</title>
        <authorList>
            <person name="Moretto J.A."/>
            <person name="Berthold D.E."/>
            <person name="Lefler F.W."/>
            <person name="Huang I.-S."/>
            <person name="Laughinghouse H. IV."/>
        </authorList>
    </citation>
    <scope>NUCLEOTIDE SEQUENCE [LARGE SCALE GENOMIC DNA]</scope>
    <source>
        <strain evidence="1 2">BLCC-F167</strain>
    </source>
</reference>
<keyword evidence="2" id="KW-1185">Reference proteome</keyword>
<proteinExistence type="predicted"/>
<name>A0ABV4WD14_9CYAN</name>
<comment type="caution">
    <text evidence="1">The sequence shown here is derived from an EMBL/GenBank/DDBJ whole genome shotgun (WGS) entry which is preliminary data.</text>
</comment>
<evidence type="ECO:0000313" key="1">
    <source>
        <dbReference type="EMBL" id="MFB2832979.1"/>
    </source>
</evidence>
<accession>A0ABV4WD14</accession>
<gene>
    <name evidence="1" type="ORF">ACE1CA_00440</name>
</gene>
<dbReference type="Proteomes" id="UP001576780">
    <property type="component" value="Unassembled WGS sequence"/>
</dbReference>
<evidence type="ECO:0000313" key="2">
    <source>
        <dbReference type="Proteomes" id="UP001576780"/>
    </source>
</evidence>
<protein>
    <submittedName>
        <fullName evidence="1">Uncharacterized protein</fullName>
    </submittedName>
</protein>
<dbReference type="RefSeq" id="WP_413275454.1">
    <property type="nucleotide sequence ID" value="NZ_JBHFNT010000004.1"/>
</dbReference>
<dbReference type="EMBL" id="JBHFNT010000004">
    <property type="protein sequence ID" value="MFB2832979.1"/>
    <property type="molecule type" value="Genomic_DNA"/>
</dbReference>